<accession>A0A501W4L6</accession>
<dbReference type="EMBL" id="VFRQ01000006">
    <property type="protein sequence ID" value="TPE43732.1"/>
    <property type="molecule type" value="Genomic_DNA"/>
</dbReference>
<name>A0A501W4L6_9BACT</name>
<sequence>MLKSRSRLDGTIDSAEEPGWYWGKYRFKKNGAVTSIKAISDYPYQINDIQKKWDVDLYLIRLSSVKTYTLTDDGLLVLYFEDGKFREYRVGTGKLIYQKVE</sequence>
<keyword evidence="2" id="KW-1185">Reference proteome</keyword>
<organism evidence="1 2">
    <name type="scientific">Pontibacter mangrovi</name>
    <dbReference type="NCBI Taxonomy" id="2589816"/>
    <lineage>
        <taxon>Bacteria</taxon>
        <taxon>Pseudomonadati</taxon>
        <taxon>Bacteroidota</taxon>
        <taxon>Cytophagia</taxon>
        <taxon>Cytophagales</taxon>
        <taxon>Hymenobacteraceae</taxon>
        <taxon>Pontibacter</taxon>
    </lineage>
</organism>
<dbReference type="AlphaFoldDB" id="A0A501W4L6"/>
<dbReference type="RefSeq" id="WP_181163715.1">
    <property type="nucleotide sequence ID" value="NZ_VFRQ01000006.1"/>
</dbReference>
<reference evidence="1 2" key="1">
    <citation type="submission" date="2019-06" db="EMBL/GenBank/DDBJ databases">
        <title>A novel bacterium of genus Pontibacter, isolated from marine sediment.</title>
        <authorList>
            <person name="Huang H."/>
            <person name="Mo K."/>
            <person name="Hu Y."/>
        </authorList>
    </citation>
    <scope>NUCLEOTIDE SEQUENCE [LARGE SCALE GENOMIC DNA]</scope>
    <source>
        <strain evidence="1 2">HB172049</strain>
    </source>
</reference>
<proteinExistence type="predicted"/>
<dbReference type="Proteomes" id="UP000316727">
    <property type="component" value="Unassembled WGS sequence"/>
</dbReference>
<evidence type="ECO:0000313" key="1">
    <source>
        <dbReference type="EMBL" id="TPE43732.1"/>
    </source>
</evidence>
<evidence type="ECO:0000313" key="2">
    <source>
        <dbReference type="Proteomes" id="UP000316727"/>
    </source>
</evidence>
<comment type="caution">
    <text evidence="1">The sequence shown here is derived from an EMBL/GenBank/DDBJ whole genome shotgun (WGS) entry which is preliminary data.</text>
</comment>
<gene>
    <name evidence="1" type="ORF">FJM65_13400</name>
</gene>
<protein>
    <submittedName>
        <fullName evidence="1">Uncharacterized protein</fullName>
    </submittedName>
</protein>